<dbReference type="AlphaFoldDB" id="A0A9J6DYL9"/>
<name>A0A9J6DYL9_RHIMP</name>
<feature type="region of interest" description="Disordered" evidence="1">
    <location>
        <begin position="265"/>
        <end position="405"/>
    </location>
</feature>
<sequence>MPRFTGFVLRYFRDTNDSLMWMDLDSGIRIVNVYAPGDFRSQKKFFAVLDDHLVGPSRVVLVGDFNCVLDRIDCQTFRGAAPKWTDRNGEAVLGHSGAVMSPENLDLLDFIGLPAATVVSVCVYEYPAEASDKVLSRALEVYGKVQNMSDDNLTGLHITTGNRRARMELRSPVPNITDVDGHVVRCEYDGVVRLCRKCRLRGHERKMCTTLWCARCQQWGYPTCDAPCKRCGGDHPPHLCKQRLCSEAATRPSVPQVAPPVVVSAEGQGAPAPTISDKGEQDKALEAAPGEAEAQKKKEEARPSSPKQAAQPAAPSPRDGKKPSPSVVKGRGRSPGRRKRGSSRARAAAAASARSTSSSDSRCSESASPEYKRHAATAVVNDDSSSSTTVEDSEMDAGSPTTCDS</sequence>
<evidence type="ECO:0000313" key="3">
    <source>
        <dbReference type="Proteomes" id="UP000821866"/>
    </source>
</evidence>
<evidence type="ECO:0000313" key="2">
    <source>
        <dbReference type="EMBL" id="KAH8027307.1"/>
    </source>
</evidence>
<dbReference type="GO" id="GO:0002218">
    <property type="term" value="P:activation of innate immune response"/>
    <property type="evidence" value="ECO:0007669"/>
    <property type="project" value="InterPro"/>
</dbReference>
<dbReference type="EMBL" id="JABSTU010000006">
    <property type="protein sequence ID" value="KAH8027307.1"/>
    <property type="molecule type" value="Genomic_DNA"/>
</dbReference>
<feature type="compositionally biased region" description="Basic and acidic residues" evidence="1">
    <location>
        <begin position="293"/>
        <end position="302"/>
    </location>
</feature>
<dbReference type="SUPFAM" id="SSF56219">
    <property type="entry name" value="DNase I-like"/>
    <property type="match status" value="1"/>
</dbReference>
<reference evidence="2" key="1">
    <citation type="journal article" date="2020" name="Cell">
        <title>Large-Scale Comparative Analyses of Tick Genomes Elucidate Their Genetic Diversity and Vector Capacities.</title>
        <authorList>
            <consortium name="Tick Genome and Microbiome Consortium (TIGMIC)"/>
            <person name="Jia N."/>
            <person name="Wang J."/>
            <person name="Shi W."/>
            <person name="Du L."/>
            <person name="Sun Y."/>
            <person name="Zhan W."/>
            <person name="Jiang J.F."/>
            <person name="Wang Q."/>
            <person name="Zhang B."/>
            <person name="Ji P."/>
            <person name="Bell-Sakyi L."/>
            <person name="Cui X.M."/>
            <person name="Yuan T.T."/>
            <person name="Jiang B.G."/>
            <person name="Yang W.F."/>
            <person name="Lam T.T."/>
            <person name="Chang Q.C."/>
            <person name="Ding S.J."/>
            <person name="Wang X.J."/>
            <person name="Zhu J.G."/>
            <person name="Ruan X.D."/>
            <person name="Zhao L."/>
            <person name="Wei J.T."/>
            <person name="Ye R.Z."/>
            <person name="Que T.C."/>
            <person name="Du C.H."/>
            <person name="Zhou Y.H."/>
            <person name="Cheng J.X."/>
            <person name="Dai P.F."/>
            <person name="Guo W.B."/>
            <person name="Han X.H."/>
            <person name="Huang E.J."/>
            <person name="Li L.F."/>
            <person name="Wei W."/>
            <person name="Gao Y.C."/>
            <person name="Liu J.Z."/>
            <person name="Shao H.Z."/>
            <person name="Wang X."/>
            <person name="Wang C.C."/>
            <person name="Yang T.C."/>
            <person name="Huo Q.B."/>
            <person name="Li W."/>
            <person name="Chen H.Y."/>
            <person name="Chen S.E."/>
            <person name="Zhou L.G."/>
            <person name="Ni X.B."/>
            <person name="Tian J.H."/>
            <person name="Sheng Y."/>
            <person name="Liu T."/>
            <person name="Pan Y.S."/>
            <person name="Xia L.Y."/>
            <person name="Li J."/>
            <person name="Zhao F."/>
            <person name="Cao W.C."/>
        </authorList>
    </citation>
    <scope>NUCLEOTIDE SEQUENCE</scope>
    <source>
        <strain evidence="2">Rmic-2018</strain>
    </source>
</reference>
<dbReference type="InterPro" id="IPR042509">
    <property type="entry name" value="ZCCHC3"/>
</dbReference>
<keyword evidence="3" id="KW-1185">Reference proteome</keyword>
<feature type="compositionally biased region" description="Low complexity" evidence="1">
    <location>
        <begin position="303"/>
        <end position="317"/>
    </location>
</feature>
<organism evidence="2 3">
    <name type="scientific">Rhipicephalus microplus</name>
    <name type="common">Cattle tick</name>
    <name type="synonym">Boophilus microplus</name>
    <dbReference type="NCBI Taxonomy" id="6941"/>
    <lineage>
        <taxon>Eukaryota</taxon>
        <taxon>Metazoa</taxon>
        <taxon>Ecdysozoa</taxon>
        <taxon>Arthropoda</taxon>
        <taxon>Chelicerata</taxon>
        <taxon>Arachnida</taxon>
        <taxon>Acari</taxon>
        <taxon>Parasitiformes</taxon>
        <taxon>Ixodida</taxon>
        <taxon>Ixodoidea</taxon>
        <taxon>Ixodidae</taxon>
        <taxon>Rhipicephalinae</taxon>
        <taxon>Rhipicephalus</taxon>
        <taxon>Boophilus</taxon>
    </lineage>
</organism>
<dbReference type="PANTHER" id="PTHR22639">
    <property type="entry name" value="GAG-RELATED PROTEIN"/>
    <property type="match status" value="1"/>
</dbReference>
<accession>A0A9J6DYL9</accession>
<dbReference type="InterPro" id="IPR036691">
    <property type="entry name" value="Endo/exonu/phosph_ase_sf"/>
</dbReference>
<dbReference type="Proteomes" id="UP000821866">
    <property type="component" value="Chromosome 4"/>
</dbReference>
<feature type="compositionally biased region" description="Basic residues" evidence="1">
    <location>
        <begin position="330"/>
        <end position="343"/>
    </location>
</feature>
<evidence type="ECO:0000256" key="1">
    <source>
        <dbReference type="SAM" id="MobiDB-lite"/>
    </source>
</evidence>
<proteinExistence type="predicted"/>
<dbReference type="GO" id="GO:0003690">
    <property type="term" value="F:double-stranded DNA binding"/>
    <property type="evidence" value="ECO:0007669"/>
    <property type="project" value="InterPro"/>
</dbReference>
<dbReference type="PANTHER" id="PTHR22639:SF3">
    <property type="entry name" value="ZINC FINGER CCHC DOMAIN-CONTAINING PROTEIN 3"/>
    <property type="match status" value="1"/>
</dbReference>
<feature type="compositionally biased region" description="Low complexity" evidence="1">
    <location>
        <begin position="376"/>
        <end position="390"/>
    </location>
</feature>
<comment type="caution">
    <text evidence="2">The sequence shown here is derived from an EMBL/GenBank/DDBJ whole genome shotgun (WGS) entry which is preliminary data.</text>
</comment>
<feature type="compositionally biased region" description="Low complexity" evidence="1">
    <location>
        <begin position="344"/>
        <end position="368"/>
    </location>
</feature>
<reference evidence="2" key="2">
    <citation type="submission" date="2021-09" db="EMBL/GenBank/DDBJ databases">
        <authorList>
            <person name="Jia N."/>
            <person name="Wang J."/>
            <person name="Shi W."/>
            <person name="Du L."/>
            <person name="Sun Y."/>
            <person name="Zhan W."/>
            <person name="Jiang J."/>
            <person name="Wang Q."/>
            <person name="Zhang B."/>
            <person name="Ji P."/>
            <person name="Sakyi L.B."/>
            <person name="Cui X."/>
            <person name="Yuan T."/>
            <person name="Jiang B."/>
            <person name="Yang W."/>
            <person name="Lam T.T.-Y."/>
            <person name="Chang Q."/>
            <person name="Ding S."/>
            <person name="Wang X."/>
            <person name="Zhu J."/>
            <person name="Ruan X."/>
            <person name="Zhao L."/>
            <person name="Wei J."/>
            <person name="Que T."/>
            <person name="Du C."/>
            <person name="Cheng J."/>
            <person name="Dai P."/>
            <person name="Han X."/>
            <person name="Huang E."/>
            <person name="Gao Y."/>
            <person name="Liu J."/>
            <person name="Shao H."/>
            <person name="Ye R."/>
            <person name="Li L."/>
            <person name="Wei W."/>
            <person name="Wang X."/>
            <person name="Wang C."/>
            <person name="Huo Q."/>
            <person name="Li W."/>
            <person name="Guo W."/>
            <person name="Chen H."/>
            <person name="Chen S."/>
            <person name="Zhou L."/>
            <person name="Zhou L."/>
            <person name="Ni X."/>
            <person name="Tian J."/>
            <person name="Zhou Y."/>
            <person name="Sheng Y."/>
            <person name="Liu T."/>
            <person name="Pan Y."/>
            <person name="Xia L."/>
            <person name="Li J."/>
            <person name="Zhao F."/>
            <person name="Cao W."/>
        </authorList>
    </citation>
    <scope>NUCLEOTIDE SEQUENCE</scope>
    <source>
        <strain evidence="2">Rmic-2018</strain>
        <tissue evidence="2">Larvae</tissue>
    </source>
</reference>
<dbReference type="GO" id="GO:0003723">
    <property type="term" value="F:RNA binding"/>
    <property type="evidence" value="ECO:0007669"/>
    <property type="project" value="InterPro"/>
</dbReference>
<dbReference type="VEuPathDB" id="VectorBase:LOC119168615"/>
<dbReference type="Gene3D" id="3.60.10.10">
    <property type="entry name" value="Endonuclease/exonuclease/phosphatase"/>
    <property type="match status" value="1"/>
</dbReference>
<gene>
    <name evidence="2" type="ORF">HPB51_004219</name>
</gene>
<protein>
    <submittedName>
        <fullName evidence="2">Uncharacterized protein</fullName>
    </submittedName>
</protein>